<dbReference type="OrthoDB" id="2154664at2759"/>
<accession>A0A0D2US65</accession>
<protein>
    <submittedName>
        <fullName evidence="1">Uncharacterized protein</fullName>
    </submittedName>
</protein>
<dbReference type="Proteomes" id="UP000008743">
    <property type="component" value="Unassembled WGS sequence"/>
</dbReference>
<dbReference type="RefSeq" id="XP_004342985.1">
    <property type="nucleotide sequence ID" value="XM_004342935.1"/>
</dbReference>
<gene>
    <name evidence="1" type="ORF">CAOG_007900</name>
</gene>
<evidence type="ECO:0000313" key="2">
    <source>
        <dbReference type="Proteomes" id="UP000008743"/>
    </source>
</evidence>
<organism evidence="1 2">
    <name type="scientific">Capsaspora owczarzaki (strain ATCC 30864)</name>
    <dbReference type="NCBI Taxonomy" id="595528"/>
    <lineage>
        <taxon>Eukaryota</taxon>
        <taxon>Filasterea</taxon>
        <taxon>Capsaspora</taxon>
    </lineage>
</organism>
<evidence type="ECO:0000313" key="1">
    <source>
        <dbReference type="EMBL" id="KJE97806.1"/>
    </source>
</evidence>
<dbReference type="EMBL" id="KE346375">
    <property type="protein sequence ID" value="KJE97806.1"/>
    <property type="molecule type" value="Genomic_DNA"/>
</dbReference>
<dbReference type="AlphaFoldDB" id="A0A0D2US65"/>
<sequence length="394" mass="44432">MSNAKRVFGCLLVFAVIGSFTLYSTNTESDARQQAPLETADPQRMARTEQTEPLPSRFIARPDLTFSQVNAHKLMEDNAWVSPSVVRLQDGPDGWPRPWTAVAFSGTMRSFKYPALLDSLRNNLLAALGGTILIFSNSRLEDWPRSGLGCANSQEDLFDALRDLLPGKAEHFVVWRSFQVPDPMWTHNCASRPSLIQSLSVLDSYSLVLDYENQVGVKFDWIVRARPDVGFPEPLPSLASLNESVFVPGNSEYQLSNQFALVPRKYSDVFFQLPPREIECAVENDNDRLRLWLDTNNTPYYRHKAIHFTIVRAYYGAECFRSCNGFGVGSQCELRKVCEAMFGEITNDRKSKKVDAQLLISELKTPHAGCSVSLSSPAPVHLKERKFRSRTKKP</sequence>
<dbReference type="InParanoid" id="A0A0D2US65"/>
<reference evidence="2" key="1">
    <citation type="submission" date="2011-02" db="EMBL/GenBank/DDBJ databases">
        <title>The Genome Sequence of Capsaspora owczarzaki ATCC 30864.</title>
        <authorList>
            <person name="Russ C."/>
            <person name="Cuomo C."/>
            <person name="Burger G."/>
            <person name="Gray M.W."/>
            <person name="Holland P.W.H."/>
            <person name="King N."/>
            <person name="Lang F.B.F."/>
            <person name="Roger A.J."/>
            <person name="Ruiz-Trillo I."/>
            <person name="Young S.K."/>
            <person name="Zeng Q."/>
            <person name="Gargeya S."/>
            <person name="Alvarado L."/>
            <person name="Berlin A."/>
            <person name="Chapman S.B."/>
            <person name="Chen Z."/>
            <person name="Freedman E."/>
            <person name="Gellesch M."/>
            <person name="Goldberg J."/>
            <person name="Griggs A."/>
            <person name="Gujja S."/>
            <person name="Heilman E."/>
            <person name="Heiman D."/>
            <person name="Howarth C."/>
            <person name="Mehta T."/>
            <person name="Neiman D."/>
            <person name="Pearson M."/>
            <person name="Roberts A."/>
            <person name="Saif S."/>
            <person name="Shea T."/>
            <person name="Shenoy N."/>
            <person name="Sisk P."/>
            <person name="Stolte C."/>
            <person name="Sykes S."/>
            <person name="White J."/>
            <person name="Yandava C."/>
            <person name="Haas B."/>
            <person name="Nusbaum C."/>
            <person name="Birren B."/>
        </authorList>
    </citation>
    <scope>NUCLEOTIDE SEQUENCE</scope>
    <source>
        <strain evidence="2">ATCC 30864</strain>
    </source>
</reference>
<name>A0A0D2US65_CAPO3</name>
<proteinExistence type="predicted"/>
<keyword evidence="2" id="KW-1185">Reference proteome</keyword>